<keyword evidence="4" id="KW-0862">Zinc</keyword>
<evidence type="ECO:0008006" key="11">
    <source>
        <dbReference type="Google" id="ProtNLM"/>
    </source>
</evidence>
<dbReference type="PROSITE" id="PS50089">
    <property type="entry name" value="ZF_RING_2"/>
    <property type="match status" value="1"/>
</dbReference>
<comment type="similarity">
    <text evidence="1">Belongs to the IAP family.</text>
</comment>
<dbReference type="SUPFAM" id="SSF117839">
    <property type="entry name" value="WWE domain"/>
    <property type="match status" value="1"/>
</dbReference>
<dbReference type="Pfam" id="PF13920">
    <property type="entry name" value="zf-C3HC4_3"/>
    <property type="match status" value="1"/>
</dbReference>
<dbReference type="FunFam" id="1.10.1170.10:FF:000002">
    <property type="entry name" value="Baculoviral IAP repeat containing 7"/>
    <property type="match status" value="1"/>
</dbReference>
<proteinExistence type="inferred from homology"/>
<dbReference type="InterPro" id="IPR037197">
    <property type="entry name" value="WWE_dom_sf"/>
</dbReference>
<accession>A0A814A0Q9</accession>
<evidence type="ECO:0000256" key="2">
    <source>
        <dbReference type="ARBA" id="ARBA00022723"/>
    </source>
</evidence>
<dbReference type="PROSITE" id="PS51996">
    <property type="entry name" value="TR_MART"/>
    <property type="match status" value="1"/>
</dbReference>
<evidence type="ECO:0000256" key="1">
    <source>
        <dbReference type="ARBA" id="ARBA00006672"/>
    </source>
</evidence>
<evidence type="ECO:0000256" key="4">
    <source>
        <dbReference type="ARBA" id="ARBA00022833"/>
    </source>
</evidence>
<protein>
    <recommendedName>
        <fullName evidence="11">NAD(+)--protein-arginine ADP-ribosyltransferase</fullName>
    </recommendedName>
</protein>
<dbReference type="SMART" id="SM00238">
    <property type="entry name" value="BIR"/>
    <property type="match status" value="3"/>
</dbReference>
<organism evidence="9 10">
    <name type="scientific">Adineta ricciae</name>
    <name type="common">Rotifer</name>
    <dbReference type="NCBI Taxonomy" id="249248"/>
    <lineage>
        <taxon>Eukaryota</taxon>
        <taxon>Metazoa</taxon>
        <taxon>Spiralia</taxon>
        <taxon>Gnathifera</taxon>
        <taxon>Rotifera</taxon>
        <taxon>Eurotatoria</taxon>
        <taxon>Bdelloidea</taxon>
        <taxon>Adinetida</taxon>
        <taxon>Adinetidae</taxon>
        <taxon>Adineta</taxon>
    </lineage>
</organism>
<dbReference type="AlphaFoldDB" id="A0A814A0Q9"/>
<dbReference type="PANTHER" id="PTHR10044">
    <property type="entry name" value="INHIBITOR OF APOPTOSIS"/>
    <property type="match status" value="1"/>
</dbReference>
<feature type="compositionally biased region" description="Polar residues" evidence="6">
    <location>
        <begin position="846"/>
        <end position="860"/>
    </location>
</feature>
<dbReference type="GO" id="GO:0043066">
    <property type="term" value="P:negative regulation of apoptotic process"/>
    <property type="evidence" value="ECO:0007669"/>
    <property type="project" value="TreeGrafter"/>
</dbReference>
<dbReference type="Gene3D" id="3.30.40.10">
    <property type="entry name" value="Zinc/RING finger domain, C3HC4 (zinc finger)"/>
    <property type="match status" value="1"/>
</dbReference>
<sequence>MPPLSNEDSIHYIWMYVSKRQDNLKSSHDEWKSYSEVSIHILEEALAAGESKVKLDAGLVDLQQLIQYSHDDTDKKVAIKRLKRDDNEKRLRKNRFISNPSFVRNMNQYIGVYWVLFMTEVRKFLRLKDNDFPSQNQTIILEIVDKAISGIMEEGANMGKQCEAEWIGRQLTKTRGRGMADVWECCAKLYAKESFLYENVHQAMDFVGQPDHEMVWFSKIRTLGPFCLLLWDNPLRDKVIKINTKIYRGVDLSAAELDSYKNECFEQSKSTFILSSFTSCSRNNFIADRFGNTLLIFEIKQAATFDLAPFSNYPEEEEEVFYPGSQFIIENVVFNTAQKKYVVNISVQYKHVTDITTDQLKTAFIYTTMKQSFDTQFMPKKSLNSRLMSSIANKLTKSQVLTNPIQKKQNVYSNIEMQAAGFSYTGLEDTARCQACGLEVSEWTADMKPFTIHKQRSPACAYVRSMMPDKPIITPVTIMSTTDGDYNPAKRQKKDLTDEICESTVLTEITLLSEARRRSFSHWPSHMCPSSAQMVEAGFFCCNVGDRVICLYCNLICQQWTPQTDDPSEIHKKLSPKCPYVISKAKRRQGRTIFILNDANIREGMGDVTVNDPFRCNEMVYTAACHTAYIEIPRRQASFETWPNENLPPVDELVRAGFFYTGSKTVVTCFYCNGSLQNWGPNDNPTIEHARWFPNCAYAKQLCGVELYKKIQESKKAQQERAKANDTTKQDRNANSTVGRGQLIIPDESALSRFVAARLDLPISQRLLIREFKLSLIKRCWEDQLKLKHDDYLDQIDLFICCIILQRQIDCIGGKKENIIVPSVTMKKFREQEQADAAAREQSAATNTETNVSNTTDIEMTTSSASSTTSDQNMEQSVDSAQNGKDKNRSVARKSDDSQTEIPTANLCVLCLEEERRLACIPCGHLATCVPCGHSLRSCPICRTNIDAFMRIYV</sequence>
<dbReference type="GO" id="GO:0031398">
    <property type="term" value="P:positive regulation of protein ubiquitination"/>
    <property type="evidence" value="ECO:0007669"/>
    <property type="project" value="TreeGrafter"/>
</dbReference>
<feature type="compositionally biased region" description="Basic and acidic residues" evidence="6">
    <location>
        <begin position="884"/>
        <end position="897"/>
    </location>
</feature>
<dbReference type="CDD" id="cd00022">
    <property type="entry name" value="BIR"/>
    <property type="match status" value="2"/>
</dbReference>
<dbReference type="InterPro" id="IPR001841">
    <property type="entry name" value="Znf_RING"/>
</dbReference>
<dbReference type="GO" id="GO:0061630">
    <property type="term" value="F:ubiquitin protein ligase activity"/>
    <property type="evidence" value="ECO:0007669"/>
    <property type="project" value="TreeGrafter"/>
</dbReference>
<dbReference type="GO" id="GO:0005634">
    <property type="term" value="C:nucleus"/>
    <property type="evidence" value="ECO:0007669"/>
    <property type="project" value="TreeGrafter"/>
</dbReference>
<feature type="compositionally biased region" description="Low complexity" evidence="6">
    <location>
        <begin position="835"/>
        <end position="845"/>
    </location>
</feature>
<dbReference type="InterPro" id="IPR050784">
    <property type="entry name" value="IAP"/>
</dbReference>
<evidence type="ECO:0000259" key="7">
    <source>
        <dbReference type="PROSITE" id="PS50089"/>
    </source>
</evidence>
<evidence type="ECO:0000259" key="8">
    <source>
        <dbReference type="PROSITE" id="PS50918"/>
    </source>
</evidence>
<keyword evidence="2" id="KW-0479">Metal-binding</keyword>
<evidence type="ECO:0000256" key="3">
    <source>
        <dbReference type="ARBA" id="ARBA00022771"/>
    </source>
</evidence>
<evidence type="ECO:0000256" key="6">
    <source>
        <dbReference type="SAM" id="MobiDB-lite"/>
    </source>
</evidence>
<evidence type="ECO:0000313" key="9">
    <source>
        <dbReference type="EMBL" id="CAF0905304.1"/>
    </source>
</evidence>
<dbReference type="Gene3D" id="3.90.176.10">
    <property type="entry name" value="Toxin ADP-ribosyltransferase, Chain A, domain 1"/>
    <property type="match status" value="1"/>
</dbReference>
<evidence type="ECO:0000256" key="5">
    <source>
        <dbReference type="PROSITE-ProRule" id="PRU00175"/>
    </source>
</evidence>
<feature type="domain" description="WWE" evidence="8">
    <location>
        <begin position="1"/>
        <end position="81"/>
    </location>
</feature>
<feature type="region of interest" description="Disordered" evidence="6">
    <location>
        <begin position="832"/>
        <end position="898"/>
    </location>
</feature>
<gene>
    <name evidence="9" type="ORF">EDS130_LOCUS9986</name>
</gene>
<comment type="caution">
    <text evidence="9">The sequence shown here is derived from an EMBL/GenBank/DDBJ whole genome shotgun (WGS) entry which is preliminary data.</text>
</comment>
<reference evidence="9" key="1">
    <citation type="submission" date="2021-02" db="EMBL/GenBank/DDBJ databases">
        <authorList>
            <person name="Nowell W R."/>
        </authorList>
    </citation>
    <scope>NUCLEOTIDE SEQUENCE</scope>
</reference>
<dbReference type="SUPFAM" id="SSF56399">
    <property type="entry name" value="ADP-ribosylation"/>
    <property type="match status" value="1"/>
</dbReference>
<evidence type="ECO:0000313" key="10">
    <source>
        <dbReference type="Proteomes" id="UP000663852"/>
    </source>
</evidence>
<dbReference type="GO" id="GO:0008270">
    <property type="term" value="F:zinc ion binding"/>
    <property type="evidence" value="ECO:0007669"/>
    <property type="project" value="UniProtKB-KW"/>
</dbReference>
<feature type="compositionally biased region" description="Polar residues" evidence="6">
    <location>
        <begin position="871"/>
        <end position="883"/>
    </location>
</feature>
<dbReference type="SUPFAM" id="SSF57924">
    <property type="entry name" value="Inhibitor of apoptosis (IAP) repeat"/>
    <property type="match status" value="3"/>
</dbReference>
<dbReference type="PANTHER" id="PTHR10044:SF139">
    <property type="entry name" value="DEATH-ASSOCIATED INHIBITOR OF APOPTOSIS 2"/>
    <property type="match status" value="1"/>
</dbReference>
<dbReference type="Proteomes" id="UP000663852">
    <property type="component" value="Unassembled WGS sequence"/>
</dbReference>
<dbReference type="InterPro" id="IPR001370">
    <property type="entry name" value="BIR_rpt"/>
</dbReference>
<dbReference type="InterPro" id="IPR004170">
    <property type="entry name" value="WWE_dom"/>
</dbReference>
<dbReference type="OrthoDB" id="774873at2759"/>
<dbReference type="Pfam" id="PF00653">
    <property type="entry name" value="BIR"/>
    <property type="match status" value="3"/>
</dbReference>
<dbReference type="GO" id="GO:0043027">
    <property type="term" value="F:cysteine-type endopeptidase inhibitor activity involved in apoptotic process"/>
    <property type="evidence" value="ECO:0007669"/>
    <property type="project" value="TreeGrafter"/>
</dbReference>
<feature type="region of interest" description="Disordered" evidence="6">
    <location>
        <begin position="718"/>
        <end position="738"/>
    </location>
</feature>
<feature type="domain" description="RING-type" evidence="7">
    <location>
        <begin position="908"/>
        <end position="943"/>
    </location>
</feature>
<dbReference type="PROSITE" id="PS50918">
    <property type="entry name" value="WWE"/>
    <property type="match status" value="1"/>
</dbReference>
<dbReference type="Gene3D" id="1.10.1170.10">
    <property type="entry name" value="Inhibitor Of Apoptosis Protein (2mihbC-IAP-1), Chain A"/>
    <property type="match status" value="3"/>
</dbReference>
<name>A0A814A0Q9_ADIRI</name>
<dbReference type="PROSITE" id="PS50143">
    <property type="entry name" value="BIR_REPEAT_2"/>
    <property type="match status" value="3"/>
</dbReference>
<feature type="compositionally biased region" description="Basic and acidic residues" evidence="6">
    <location>
        <begin position="718"/>
        <end position="732"/>
    </location>
</feature>
<dbReference type="EMBL" id="CAJNOJ010000034">
    <property type="protein sequence ID" value="CAF0905304.1"/>
    <property type="molecule type" value="Genomic_DNA"/>
</dbReference>
<dbReference type="GO" id="GO:0005737">
    <property type="term" value="C:cytoplasm"/>
    <property type="evidence" value="ECO:0007669"/>
    <property type="project" value="TreeGrafter"/>
</dbReference>
<keyword evidence="3 5" id="KW-0863">Zinc-finger</keyword>
<dbReference type="GO" id="GO:0051726">
    <property type="term" value="P:regulation of cell cycle"/>
    <property type="evidence" value="ECO:0007669"/>
    <property type="project" value="TreeGrafter"/>
</dbReference>
<feature type="compositionally biased region" description="Low complexity" evidence="6">
    <location>
        <begin position="861"/>
        <end position="870"/>
    </location>
</feature>
<dbReference type="InterPro" id="IPR013083">
    <property type="entry name" value="Znf_RING/FYVE/PHD"/>
</dbReference>